<dbReference type="PROSITE" id="PS51935">
    <property type="entry name" value="NLPC_P60"/>
    <property type="match status" value="1"/>
</dbReference>
<evidence type="ECO:0000256" key="2">
    <source>
        <dbReference type="ARBA" id="ARBA00022670"/>
    </source>
</evidence>
<dbReference type="AlphaFoldDB" id="A0A2R8BM41"/>
<dbReference type="PANTHER" id="PTHR47359">
    <property type="entry name" value="PEPTIDOGLYCAN DL-ENDOPEPTIDASE CWLO"/>
    <property type="match status" value="1"/>
</dbReference>
<dbReference type="EC" id="3.4.22.-" evidence="6"/>
<dbReference type="InterPro" id="IPR041382">
    <property type="entry name" value="SH3_16"/>
</dbReference>
<evidence type="ECO:0000313" key="7">
    <source>
        <dbReference type="Proteomes" id="UP000244924"/>
    </source>
</evidence>
<sequence>MNDRRITPANGRVAHVSLQGLVKADRFVEGEHARIALSVADILDAPEGKRDRQLLFGDRARILERRAGWAFLQAAKDGYCGYVAEEALGTDGAATHWVSAPATHLYEAPDMKSRDLAMLSLGARLTARAEHERFVETDDGRFAPRVHLGREGERADDPAAVAESLIGTPYLWGGNSRSGIDCSGLVQAALLACGIACPGDSDLQEEALGRALPAGAPPVRGDLIFWKGHVAMAMSADTLIHANAHHMAVRLEGIGAAIARIEAQGEGQVRIVRRL</sequence>
<gene>
    <name evidence="6" type="ORF">DEA8626_03529</name>
</gene>
<dbReference type="Pfam" id="PF18348">
    <property type="entry name" value="SH3_16"/>
    <property type="match status" value="1"/>
</dbReference>
<feature type="domain" description="NlpC/P60" evidence="5">
    <location>
        <begin position="152"/>
        <end position="275"/>
    </location>
</feature>
<evidence type="ECO:0000256" key="1">
    <source>
        <dbReference type="ARBA" id="ARBA00007074"/>
    </source>
</evidence>
<dbReference type="InterPro" id="IPR051794">
    <property type="entry name" value="PG_Endopeptidase_C40"/>
</dbReference>
<name>A0A2R8BM41_9RHOB</name>
<dbReference type="InterPro" id="IPR038765">
    <property type="entry name" value="Papain-like_cys_pep_sf"/>
</dbReference>
<keyword evidence="7" id="KW-1185">Reference proteome</keyword>
<evidence type="ECO:0000313" key="6">
    <source>
        <dbReference type="EMBL" id="SPH24477.1"/>
    </source>
</evidence>
<dbReference type="SUPFAM" id="SSF54001">
    <property type="entry name" value="Cysteine proteinases"/>
    <property type="match status" value="1"/>
</dbReference>
<dbReference type="RefSeq" id="WP_108854473.1">
    <property type="nucleotide sequence ID" value="NZ_OMOQ01000003.1"/>
</dbReference>
<dbReference type="Pfam" id="PF00877">
    <property type="entry name" value="NLPC_P60"/>
    <property type="match status" value="1"/>
</dbReference>
<accession>A0A2R8BM41</accession>
<proteinExistence type="inferred from homology"/>
<dbReference type="GO" id="GO:0006508">
    <property type="term" value="P:proteolysis"/>
    <property type="evidence" value="ECO:0007669"/>
    <property type="project" value="UniProtKB-KW"/>
</dbReference>
<keyword evidence="2" id="KW-0645">Protease</keyword>
<dbReference type="Gene3D" id="3.90.1720.10">
    <property type="entry name" value="endopeptidase domain like (from Nostoc punctiforme)"/>
    <property type="match status" value="1"/>
</dbReference>
<dbReference type="PANTHER" id="PTHR47359:SF3">
    <property type="entry name" value="NLP_P60 DOMAIN-CONTAINING PROTEIN-RELATED"/>
    <property type="match status" value="1"/>
</dbReference>
<dbReference type="InterPro" id="IPR000064">
    <property type="entry name" value="NLP_P60_dom"/>
</dbReference>
<reference evidence="6 7" key="1">
    <citation type="submission" date="2018-03" db="EMBL/GenBank/DDBJ databases">
        <authorList>
            <person name="Keele B.F."/>
        </authorList>
    </citation>
    <scope>NUCLEOTIDE SEQUENCE [LARGE SCALE GENOMIC DNA]</scope>
    <source>
        <strain evidence="6 7">CECT 8626</strain>
    </source>
</reference>
<organism evidence="6 7">
    <name type="scientific">Albidovulum aquaemixtae</name>
    <dbReference type="NCBI Taxonomy" id="1542388"/>
    <lineage>
        <taxon>Bacteria</taxon>
        <taxon>Pseudomonadati</taxon>
        <taxon>Pseudomonadota</taxon>
        <taxon>Alphaproteobacteria</taxon>
        <taxon>Rhodobacterales</taxon>
        <taxon>Paracoccaceae</taxon>
        <taxon>Albidovulum</taxon>
    </lineage>
</organism>
<dbReference type="OrthoDB" id="9813368at2"/>
<dbReference type="EMBL" id="OMOQ01000003">
    <property type="protein sequence ID" value="SPH24477.1"/>
    <property type="molecule type" value="Genomic_DNA"/>
</dbReference>
<comment type="similarity">
    <text evidence="1">Belongs to the peptidase C40 family.</text>
</comment>
<dbReference type="GO" id="GO:0008234">
    <property type="term" value="F:cysteine-type peptidase activity"/>
    <property type="evidence" value="ECO:0007669"/>
    <property type="project" value="UniProtKB-KW"/>
</dbReference>
<dbReference type="Proteomes" id="UP000244924">
    <property type="component" value="Unassembled WGS sequence"/>
</dbReference>
<evidence type="ECO:0000256" key="4">
    <source>
        <dbReference type="ARBA" id="ARBA00022807"/>
    </source>
</evidence>
<keyword evidence="4" id="KW-0788">Thiol protease</keyword>
<keyword evidence="3 6" id="KW-0378">Hydrolase</keyword>
<evidence type="ECO:0000259" key="5">
    <source>
        <dbReference type="PROSITE" id="PS51935"/>
    </source>
</evidence>
<protein>
    <submittedName>
        <fullName evidence="6">Dipeptidyl-peptidase 6</fullName>
        <ecNumber evidence="6">3.4.22.-</ecNumber>
    </submittedName>
</protein>
<evidence type="ECO:0000256" key="3">
    <source>
        <dbReference type="ARBA" id="ARBA00022801"/>
    </source>
</evidence>